<feature type="transmembrane region" description="Helical" evidence="1">
    <location>
        <begin position="42"/>
        <end position="62"/>
    </location>
</feature>
<evidence type="ECO:0000259" key="2">
    <source>
        <dbReference type="Pfam" id="PF02517"/>
    </source>
</evidence>
<dbReference type="PANTHER" id="PTHR35797">
    <property type="entry name" value="PROTEASE-RELATED"/>
    <property type="match status" value="1"/>
</dbReference>
<dbReference type="AlphaFoldDB" id="A0A9D1YRL2"/>
<dbReference type="InterPro" id="IPR042150">
    <property type="entry name" value="MmRce1-like"/>
</dbReference>
<keyword evidence="3" id="KW-0482">Metalloprotease</keyword>
<evidence type="ECO:0000313" key="4">
    <source>
        <dbReference type="Proteomes" id="UP000824007"/>
    </source>
</evidence>
<evidence type="ECO:0000256" key="1">
    <source>
        <dbReference type="SAM" id="Phobius"/>
    </source>
</evidence>
<dbReference type="PANTHER" id="PTHR35797:SF1">
    <property type="entry name" value="PROTEASE"/>
    <property type="match status" value="1"/>
</dbReference>
<feature type="transmembrane region" description="Helical" evidence="1">
    <location>
        <begin position="259"/>
        <end position="280"/>
    </location>
</feature>
<gene>
    <name evidence="3" type="ORF">H9831_09845</name>
</gene>
<dbReference type="EMBL" id="DXDD01000123">
    <property type="protein sequence ID" value="HIY60966.1"/>
    <property type="molecule type" value="Genomic_DNA"/>
</dbReference>
<evidence type="ECO:0000313" key="3">
    <source>
        <dbReference type="EMBL" id="HIY60966.1"/>
    </source>
</evidence>
<feature type="transmembrane region" description="Helical" evidence="1">
    <location>
        <begin position="287"/>
        <end position="306"/>
    </location>
</feature>
<organism evidence="3 4">
    <name type="scientific">Candidatus Eisenbergiella pullistercoris</name>
    <dbReference type="NCBI Taxonomy" id="2838555"/>
    <lineage>
        <taxon>Bacteria</taxon>
        <taxon>Bacillati</taxon>
        <taxon>Bacillota</taxon>
        <taxon>Clostridia</taxon>
        <taxon>Lachnospirales</taxon>
        <taxon>Lachnospiraceae</taxon>
        <taxon>Eisenbergiella</taxon>
    </lineage>
</organism>
<proteinExistence type="predicted"/>
<keyword evidence="1" id="KW-0812">Transmembrane</keyword>
<feature type="domain" description="CAAX prenyl protease 2/Lysostaphin resistance protein A-like" evidence="2">
    <location>
        <begin position="199"/>
        <end position="298"/>
    </location>
</feature>
<feature type="transmembrane region" description="Helical" evidence="1">
    <location>
        <begin position="74"/>
        <end position="95"/>
    </location>
</feature>
<feature type="transmembrane region" description="Helical" evidence="1">
    <location>
        <begin position="101"/>
        <end position="121"/>
    </location>
</feature>
<reference evidence="3" key="2">
    <citation type="submission" date="2021-04" db="EMBL/GenBank/DDBJ databases">
        <authorList>
            <person name="Gilroy R."/>
        </authorList>
    </citation>
    <scope>NUCLEOTIDE SEQUENCE</scope>
    <source>
        <strain evidence="3">ChiSxjej3B15-24422</strain>
    </source>
</reference>
<reference evidence="3" key="1">
    <citation type="journal article" date="2021" name="PeerJ">
        <title>Extensive microbial diversity within the chicken gut microbiome revealed by metagenomics and culture.</title>
        <authorList>
            <person name="Gilroy R."/>
            <person name="Ravi A."/>
            <person name="Getino M."/>
            <person name="Pursley I."/>
            <person name="Horton D.L."/>
            <person name="Alikhan N.F."/>
            <person name="Baker D."/>
            <person name="Gharbi K."/>
            <person name="Hall N."/>
            <person name="Watson M."/>
            <person name="Adriaenssens E.M."/>
            <person name="Foster-Nyarko E."/>
            <person name="Jarju S."/>
            <person name="Secka A."/>
            <person name="Antonio M."/>
            <person name="Oren A."/>
            <person name="Chaudhuri R.R."/>
            <person name="La Ragione R."/>
            <person name="Hildebrand F."/>
            <person name="Pallen M.J."/>
        </authorList>
    </citation>
    <scope>NUCLEOTIDE SEQUENCE</scope>
    <source>
        <strain evidence="3">ChiSxjej3B15-24422</strain>
    </source>
</reference>
<comment type="caution">
    <text evidence="3">The sequence shown here is derived from an EMBL/GenBank/DDBJ whole genome shotgun (WGS) entry which is preliminary data.</text>
</comment>
<dbReference type="Proteomes" id="UP000824007">
    <property type="component" value="Unassembled WGS sequence"/>
</dbReference>
<sequence>MGTKLTKLEKKRLGIFAAAAFGLPLAMGVLMGINFYRGADVSAFPNAQMYYPAAGVMLAVLLTRKPEEKVPVKFYTGFLILTGVMMALCVAGVFLPQIGMAAPVNLALIVGSLISWVLLLLEKKEVRKKYGLGWGRGAQEGEEGESREGRQGIRPWLWILLFLFLYFLRIFLNYAVEGMPGAFFPPFANPYVWLNLAMLPLNFFMVYTAFFGEEYGWRGFFQPLLQKRYGKRLGVLILGVCWGLWHLPINLFYYSPDTWLQSVLTQQTTCIGLGIFFGLAMMKTKNIWVPTIMHFFNNNLIAVMAGTGDVISGQVIRWVDVLLLLVLNGVLFASFILAKEYRKEKQPEDSWIGGNLGDSDR</sequence>
<keyword evidence="3" id="KW-0645">Protease</keyword>
<dbReference type="Pfam" id="PF02517">
    <property type="entry name" value="Rce1-like"/>
    <property type="match status" value="1"/>
</dbReference>
<keyword evidence="3" id="KW-0378">Hydrolase</keyword>
<dbReference type="GO" id="GO:0008237">
    <property type="term" value="F:metallopeptidase activity"/>
    <property type="evidence" value="ECO:0007669"/>
    <property type="project" value="UniProtKB-KW"/>
</dbReference>
<dbReference type="GO" id="GO:0080120">
    <property type="term" value="P:CAAX-box protein maturation"/>
    <property type="evidence" value="ECO:0007669"/>
    <property type="project" value="UniProtKB-ARBA"/>
</dbReference>
<feature type="transmembrane region" description="Helical" evidence="1">
    <location>
        <begin position="233"/>
        <end position="253"/>
    </location>
</feature>
<accession>A0A9D1YRL2</accession>
<protein>
    <submittedName>
        <fullName evidence="3">CPBP family intramembrane metalloprotease</fullName>
    </submittedName>
</protein>
<keyword evidence="1" id="KW-0472">Membrane</keyword>
<dbReference type="GO" id="GO:0004175">
    <property type="term" value="F:endopeptidase activity"/>
    <property type="evidence" value="ECO:0007669"/>
    <property type="project" value="UniProtKB-ARBA"/>
</dbReference>
<feature type="transmembrane region" description="Helical" evidence="1">
    <location>
        <begin position="156"/>
        <end position="176"/>
    </location>
</feature>
<feature type="transmembrane region" description="Helical" evidence="1">
    <location>
        <begin position="12"/>
        <end position="36"/>
    </location>
</feature>
<name>A0A9D1YRL2_9FIRM</name>
<feature type="transmembrane region" description="Helical" evidence="1">
    <location>
        <begin position="191"/>
        <end position="212"/>
    </location>
</feature>
<feature type="transmembrane region" description="Helical" evidence="1">
    <location>
        <begin position="318"/>
        <end position="338"/>
    </location>
</feature>
<keyword evidence="1" id="KW-1133">Transmembrane helix</keyword>
<dbReference type="InterPro" id="IPR003675">
    <property type="entry name" value="Rce1/LyrA-like_dom"/>
</dbReference>